<dbReference type="Proteomes" id="UP001549363">
    <property type="component" value="Unassembled WGS sequence"/>
</dbReference>
<keyword evidence="2" id="KW-1185">Reference proteome</keyword>
<proteinExistence type="predicted"/>
<evidence type="ECO:0000313" key="1">
    <source>
        <dbReference type="EMBL" id="MET4562939.1"/>
    </source>
</evidence>
<dbReference type="Pfam" id="PF17277">
    <property type="entry name" value="DUF5342"/>
    <property type="match status" value="1"/>
</dbReference>
<sequence>MIQHFSFKPLFEHTQLPGWAISFFYLRERYVAEYLKDGEIQWIGPIPPNEDDVKKMIHELMLYHVYD</sequence>
<accession>A0ABV2PQV8</accession>
<organism evidence="1 2">
    <name type="scientific">Lysinibacillus parviboronicapiens</name>
    <dbReference type="NCBI Taxonomy" id="436516"/>
    <lineage>
        <taxon>Bacteria</taxon>
        <taxon>Bacillati</taxon>
        <taxon>Bacillota</taxon>
        <taxon>Bacilli</taxon>
        <taxon>Bacillales</taxon>
        <taxon>Bacillaceae</taxon>
        <taxon>Lysinibacillus</taxon>
    </lineage>
</organism>
<name>A0ABV2PQV8_9BACI</name>
<evidence type="ECO:0008006" key="3">
    <source>
        <dbReference type="Google" id="ProtNLM"/>
    </source>
</evidence>
<evidence type="ECO:0000313" key="2">
    <source>
        <dbReference type="Proteomes" id="UP001549363"/>
    </source>
</evidence>
<dbReference type="RefSeq" id="WP_107926322.1">
    <property type="nucleotide sequence ID" value="NZ_JBEPSB010000027.1"/>
</dbReference>
<gene>
    <name evidence="1" type="ORF">ABIA69_004130</name>
</gene>
<protein>
    <recommendedName>
        <fullName evidence="3">YheE family protein</fullName>
    </recommendedName>
</protein>
<dbReference type="InterPro" id="IPR017263">
    <property type="entry name" value="UCP037692"/>
</dbReference>
<reference evidence="1 2" key="1">
    <citation type="submission" date="2024-06" db="EMBL/GenBank/DDBJ databases">
        <title>Sorghum-associated microbial communities from plants grown in Nebraska, USA.</title>
        <authorList>
            <person name="Schachtman D."/>
        </authorList>
    </citation>
    <scope>NUCLEOTIDE SEQUENCE [LARGE SCALE GENOMIC DNA]</scope>
    <source>
        <strain evidence="1 2">736</strain>
    </source>
</reference>
<dbReference type="EMBL" id="JBEPSB010000027">
    <property type="protein sequence ID" value="MET4562939.1"/>
    <property type="molecule type" value="Genomic_DNA"/>
</dbReference>
<comment type="caution">
    <text evidence="1">The sequence shown here is derived from an EMBL/GenBank/DDBJ whole genome shotgun (WGS) entry which is preliminary data.</text>
</comment>